<name>A0A2P2M0N2_RHIMU</name>
<feature type="transmembrane region" description="Helical" evidence="1">
    <location>
        <begin position="41"/>
        <end position="59"/>
    </location>
</feature>
<keyword evidence="1" id="KW-1133">Transmembrane helix</keyword>
<keyword evidence="1" id="KW-0472">Membrane</keyword>
<organism evidence="2">
    <name type="scientific">Rhizophora mucronata</name>
    <name type="common">Asiatic mangrove</name>
    <dbReference type="NCBI Taxonomy" id="61149"/>
    <lineage>
        <taxon>Eukaryota</taxon>
        <taxon>Viridiplantae</taxon>
        <taxon>Streptophyta</taxon>
        <taxon>Embryophyta</taxon>
        <taxon>Tracheophyta</taxon>
        <taxon>Spermatophyta</taxon>
        <taxon>Magnoliopsida</taxon>
        <taxon>eudicotyledons</taxon>
        <taxon>Gunneridae</taxon>
        <taxon>Pentapetalae</taxon>
        <taxon>rosids</taxon>
        <taxon>fabids</taxon>
        <taxon>Malpighiales</taxon>
        <taxon>Rhizophoraceae</taxon>
        <taxon>Rhizophora</taxon>
    </lineage>
</organism>
<protein>
    <submittedName>
        <fullName evidence="2">Uncharacterized protein</fullName>
    </submittedName>
</protein>
<keyword evidence="1" id="KW-0812">Transmembrane</keyword>
<evidence type="ECO:0000256" key="1">
    <source>
        <dbReference type="SAM" id="Phobius"/>
    </source>
</evidence>
<accession>A0A2P2M0N2</accession>
<reference evidence="2" key="1">
    <citation type="submission" date="2018-02" db="EMBL/GenBank/DDBJ databases">
        <title>Rhizophora mucronata_Transcriptome.</title>
        <authorList>
            <person name="Meera S.P."/>
            <person name="Sreeshan A."/>
            <person name="Augustine A."/>
        </authorList>
    </citation>
    <scope>NUCLEOTIDE SEQUENCE</scope>
    <source>
        <tissue evidence="2">Leaf</tissue>
    </source>
</reference>
<proteinExistence type="predicted"/>
<dbReference type="EMBL" id="GGEC01043266">
    <property type="protein sequence ID" value="MBX23750.1"/>
    <property type="molecule type" value="Transcribed_RNA"/>
</dbReference>
<dbReference type="EMBL" id="GGEC01043261">
    <property type="protein sequence ID" value="MBX23745.1"/>
    <property type="molecule type" value="Transcribed_RNA"/>
</dbReference>
<evidence type="ECO:0000313" key="2">
    <source>
        <dbReference type="EMBL" id="MBX23750.1"/>
    </source>
</evidence>
<sequence>MNAFCSIIRSFKEVFYILFKQGQVTYIVFQLFAGTSSNFKYLHIFLLLSGGSCVLLWMVNANIA</sequence>
<dbReference type="AlphaFoldDB" id="A0A2P2M0N2"/>